<organism evidence="1 2">
    <name type="scientific">Thermocatellispora tengchongensis</name>
    <dbReference type="NCBI Taxonomy" id="1073253"/>
    <lineage>
        <taxon>Bacteria</taxon>
        <taxon>Bacillati</taxon>
        <taxon>Actinomycetota</taxon>
        <taxon>Actinomycetes</taxon>
        <taxon>Streptosporangiales</taxon>
        <taxon>Streptosporangiaceae</taxon>
        <taxon>Thermocatellispora</taxon>
    </lineage>
</organism>
<dbReference type="AlphaFoldDB" id="A0A840PS39"/>
<accession>A0A840PS39</accession>
<keyword evidence="2" id="KW-1185">Reference proteome</keyword>
<comment type="caution">
    <text evidence="1">The sequence shown here is derived from an EMBL/GenBank/DDBJ whole genome shotgun (WGS) entry which is preliminary data.</text>
</comment>
<reference evidence="1 2" key="1">
    <citation type="submission" date="2020-08" db="EMBL/GenBank/DDBJ databases">
        <title>Genomic Encyclopedia of Type Strains, Phase IV (KMG-IV): sequencing the most valuable type-strain genomes for metagenomic binning, comparative biology and taxonomic classification.</title>
        <authorList>
            <person name="Goeker M."/>
        </authorList>
    </citation>
    <scope>NUCLEOTIDE SEQUENCE [LARGE SCALE GENOMIC DNA]</scope>
    <source>
        <strain evidence="1 2">DSM 45615</strain>
    </source>
</reference>
<sequence>MATDYLAREEFENLPDLGLFLASFRDMGLRNR</sequence>
<evidence type="ECO:0000313" key="2">
    <source>
        <dbReference type="Proteomes" id="UP000578449"/>
    </source>
</evidence>
<proteinExistence type="predicted"/>
<dbReference type="EMBL" id="JACHGN010000049">
    <property type="protein sequence ID" value="MBB5140571.1"/>
    <property type="molecule type" value="Genomic_DNA"/>
</dbReference>
<gene>
    <name evidence="1" type="ORF">HNP84_010340</name>
</gene>
<dbReference type="Proteomes" id="UP000578449">
    <property type="component" value="Unassembled WGS sequence"/>
</dbReference>
<protein>
    <submittedName>
        <fullName evidence="1">Uncharacterized protein</fullName>
    </submittedName>
</protein>
<evidence type="ECO:0000313" key="1">
    <source>
        <dbReference type="EMBL" id="MBB5140571.1"/>
    </source>
</evidence>
<name>A0A840PS39_9ACTN</name>